<comment type="caution">
    <text evidence="1">The sequence shown here is derived from an EMBL/GenBank/DDBJ whole genome shotgun (WGS) entry which is preliminary data.</text>
</comment>
<accession>A0AAU9PTX1</accession>
<evidence type="ECO:0000313" key="2">
    <source>
        <dbReference type="Proteomes" id="UP001157418"/>
    </source>
</evidence>
<evidence type="ECO:0000313" key="1">
    <source>
        <dbReference type="EMBL" id="CAH1453893.1"/>
    </source>
</evidence>
<organism evidence="1 2">
    <name type="scientific">Lactuca virosa</name>
    <dbReference type="NCBI Taxonomy" id="75947"/>
    <lineage>
        <taxon>Eukaryota</taxon>
        <taxon>Viridiplantae</taxon>
        <taxon>Streptophyta</taxon>
        <taxon>Embryophyta</taxon>
        <taxon>Tracheophyta</taxon>
        <taxon>Spermatophyta</taxon>
        <taxon>Magnoliopsida</taxon>
        <taxon>eudicotyledons</taxon>
        <taxon>Gunneridae</taxon>
        <taxon>Pentapetalae</taxon>
        <taxon>asterids</taxon>
        <taxon>campanulids</taxon>
        <taxon>Asterales</taxon>
        <taxon>Asteraceae</taxon>
        <taxon>Cichorioideae</taxon>
        <taxon>Cichorieae</taxon>
        <taxon>Lactucinae</taxon>
        <taxon>Lactuca</taxon>
    </lineage>
</organism>
<dbReference type="Proteomes" id="UP001157418">
    <property type="component" value="Unassembled WGS sequence"/>
</dbReference>
<keyword evidence="2" id="KW-1185">Reference proteome</keyword>
<proteinExistence type="predicted"/>
<dbReference type="AlphaFoldDB" id="A0AAU9PTX1"/>
<reference evidence="1 2" key="1">
    <citation type="submission" date="2022-01" db="EMBL/GenBank/DDBJ databases">
        <authorList>
            <person name="Xiong W."/>
            <person name="Schranz E."/>
        </authorList>
    </citation>
    <scope>NUCLEOTIDE SEQUENCE [LARGE SCALE GENOMIC DNA]</scope>
</reference>
<protein>
    <submittedName>
        <fullName evidence="1">Uncharacterized protein</fullName>
    </submittedName>
</protein>
<sequence length="142" mass="16177">MEGVQDEQLLSLGLAIVIDSGSGRERKVKRKRREGFKPLDTNGVSEGNIYSLLEMREIMLKKENKTPEISTGDSVQRVAAYFADGLVARLLTRRSPFHSMIMKEPAPEDEFLAYMELYNILPVCSFHRKPVDHGIIRKGRKK</sequence>
<gene>
    <name evidence="1" type="ORF">LVIROSA_LOCUS39102</name>
</gene>
<name>A0AAU9PTX1_9ASTR</name>
<dbReference type="EMBL" id="CAKMRJ010005745">
    <property type="protein sequence ID" value="CAH1453893.1"/>
    <property type="molecule type" value="Genomic_DNA"/>
</dbReference>